<feature type="transmembrane region" description="Helical" evidence="1">
    <location>
        <begin position="177"/>
        <end position="206"/>
    </location>
</feature>
<feature type="transmembrane region" description="Helical" evidence="1">
    <location>
        <begin position="100"/>
        <end position="126"/>
    </location>
</feature>
<keyword evidence="1" id="KW-1133">Transmembrane helix</keyword>
<evidence type="ECO:0000256" key="1">
    <source>
        <dbReference type="SAM" id="Phobius"/>
    </source>
</evidence>
<dbReference type="EMBL" id="KQ964441">
    <property type="protein sequence ID" value="KXN73115.1"/>
    <property type="molecule type" value="Genomic_DNA"/>
</dbReference>
<gene>
    <name evidence="2" type="ORF">CONCODRAFT_4003</name>
</gene>
<protein>
    <recommendedName>
        <fullName evidence="4">G-protein coupled receptors family 1 profile domain-containing protein</fullName>
    </recommendedName>
</protein>
<evidence type="ECO:0008006" key="4">
    <source>
        <dbReference type="Google" id="ProtNLM"/>
    </source>
</evidence>
<name>A0A137PDS0_CONC2</name>
<reference evidence="2 3" key="1">
    <citation type="journal article" date="2015" name="Genome Biol. Evol.">
        <title>Phylogenomic analyses indicate that early fungi evolved digesting cell walls of algal ancestors of land plants.</title>
        <authorList>
            <person name="Chang Y."/>
            <person name="Wang S."/>
            <person name="Sekimoto S."/>
            <person name="Aerts A.L."/>
            <person name="Choi C."/>
            <person name="Clum A."/>
            <person name="LaButti K.M."/>
            <person name="Lindquist E.A."/>
            <person name="Yee Ngan C."/>
            <person name="Ohm R.A."/>
            <person name="Salamov A.A."/>
            <person name="Grigoriev I.V."/>
            <person name="Spatafora J.W."/>
            <person name="Berbee M.L."/>
        </authorList>
    </citation>
    <scope>NUCLEOTIDE SEQUENCE [LARGE SCALE GENOMIC DNA]</scope>
    <source>
        <strain evidence="2 3">NRRL 28638</strain>
    </source>
</reference>
<feature type="transmembrane region" description="Helical" evidence="1">
    <location>
        <begin position="236"/>
        <end position="257"/>
    </location>
</feature>
<evidence type="ECO:0000313" key="3">
    <source>
        <dbReference type="Proteomes" id="UP000070444"/>
    </source>
</evidence>
<keyword evidence="3" id="KW-1185">Reference proteome</keyword>
<dbReference type="Gene3D" id="1.20.1070.10">
    <property type="entry name" value="Rhodopsin 7-helix transmembrane proteins"/>
    <property type="match status" value="1"/>
</dbReference>
<evidence type="ECO:0000313" key="2">
    <source>
        <dbReference type="EMBL" id="KXN73115.1"/>
    </source>
</evidence>
<feature type="transmembrane region" description="Helical" evidence="1">
    <location>
        <begin position="269"/>
        <end position="289"/>
    </location>
</feature>
<sequence>MKDINPDLYKLYFKNAIPYICIGSVYYMTQALISCFLIISLLTVIRKERWSRLEIDLKLMTMAIILDLGGTVIIIVGCISNLCGYGILIDTPEKCCATAFWLLFTIVTSINIIGILSLQRCLFIVFNRQYPDIFYYFIILGQLIFNLTSWIMCWINGGFTVMPLAQYCMFDLATRFGFITSILFLISCGISDSLVFICYPIICIYIRNKTKRSQLELGINPIKVNSQVNTAMIKSLALILASILTNGPYCIILIITLTKAQSLSPAVDFIQTTLLSTTILINSLILINLKPELWKSLKLLWGFKVDIIELNDDNL</sequence>
<dbReference type="SUPFAM" id="SSF81321">
    <property type="entry name" value="Family A G protein-coupled receptor-like"/>
    <property type="match status" value="1"/>
</dbReference>
<feature type="transmembrane region" description="Helical" evidence="1">
    <location>
        <begin position="64"/>
        <end position="88"/>
    </location>
</feature>
<feature type="transmembrane region" description="Helical" evidence="1">
    <location>
        <begin position="133"/>
        <end position="157"/>
    </location>
</feature>
<dbReference type="AlphaFoldDB" id="A0A137PDS0"/>
<organism evidence="2 3">
    <name type="scientific">Conidiobolus coronatus (strain ATCC 28846 / CBS 209.66 / NRRL 28638)</name>
    <name type="common">Delacroixia coronata</name>
    <dbReference type="NCBI Taxonomy" id="796925"/>
    <lineage>
        <taxon>Eukaryota</taxon>
        <taxon>Fungi</taxon>
        <taxon>Fungi incertae sedis</taxon>
        <taxon>Zoopagomycota</taxon>
        <taxon>Entomophthoromycotina</taxon>
        <taxon>Entomophthoromycetes</taxon>
        <taxon>Entomophthorales</taxon>
        <taxon>Ancylistaceae</taxon>
        <taxon>Conidiobolus</taxon>
    </lineage>
</organism>
<keyword evidence="1" id="KW-0472">Membrane</keyword>
<dbReference type="Proteomes" id="UP000070444">
    <property type="component" value="Unassembled WGS sequence"/>
</dbReference>
<feature type="transmembrane region" description="Helical" evidence="1">
    <location>
        <begin position="16"/>
        <end position="44"/>
    </location>
</feature>
<dbReference type="PROSITE" id="PS51257">
    <property type="entry name" value="PROKAR_LIPOPROTEIN"/>
    <property type="match status" value="1"/>
</dbReference>
<keyword evidence="1" id="KW-0812">Transmembrane</keyword>
<proteinExistence type="predicted"/>
<accession>A0A137PDS0</accession>